<dbReference type="STRING" id="626937.HMPREF3293_02189"/>
<evidence type="ECO:0000313" key="2">
    <source>
        <dbReference type="Proteomes" id="UP000070366"/>
    </source>
</evidence>
<dbReference type="Pfam" id="PF12847">
    <property type="entry name" value="Methyltransf_18"/>
    <property type="match status" value="1"/>
</dbReference>
<dbReference type="Proteomes" id="UP000070366">
    <property type="component" value="Unassembled WGS sequence"/>
</dbReference>
<gene>
    <name evidence="1" type="ORF">HMPREF3293_02189</name>
</gene>
<dbReference type="Gene3D" id="3.40.50.150">
    <property type="entry name" value="Vaccinia Virus protein VP39"/>
    <property type="match status" value="1"/>
</dbReference>
<comment type="caution">
    <text evidence="1">The sequence shown here is derived from an EMBL/GenBank/DDBJ whole genome shotgun (WGS) entry which is preliminary data.</text>
</comment>
<dbReference type="PANTHER" id="PTHR38451:SF1">
    <property type="entry name" value="TRNA (ADENINE(22)-N(1))-METHYLTRANSFERASE"/>
    <property type="match status" value="1"/>
</dbReference>
<dbReference type="SUPFAM" id="SSF53335">
    <property type="entry name" value="S-adenosyl-L-methionine-dependent methyltransferases"/>
    <property type="match status" value="1"/>
</dbReference>
<dbReference type="PIRSF" id="PIRSF018637">
    <property type="entry name" value="TrmK"/>
    <property type="match status" value="1"/>
</dbReference>
<reference evidence="1 2" key="1">
    <citation type="submission" date="2016-02" db="EMBL/GenBank/DDBJ databases">
        <authorList>
            <person name="Wen L."/>
            <person name="He K."/>
            <person name="Yang H."/>
        </authorList>
    </citation>
    <scope>NUCLEOTIDE SEQUENCE [LARGE SCALE GENOMIC DNA]</scope>
    <source>
        <strain evidence="1 2">DSM 22607</strain>
    </source>
</reference>
<dbReference type="PANTHER" id="PTHR38451">
    <property type="entry name" value="TRNA (ADENINE(22)-N(1))-METHYLTRANSFERASE"/>
    <property type="match status" value="1"/>
</dbReference>
<keyword evidence="2" id="KW-1185">Reference proteome</keyword>
<dbReference type="EMBL" id="LSZW01000063">
    <property type="protein sequence ID" value="KXK64941.1"/>
    <property type="molecule type" value="Genomic_DNA"/>
</dbReference>
<protein>
    <recommendedName>
        <fullName evidence="3">SAM-dependent methyltransferase</fullName>
    </recommendedName>
</protein>
<dbReference type="InterPro" id="IPR006901">
    <property type="entry name" value="TrmK"/>
</dbReference>
<evidence type="ECO:0000313" key="1">
    <source>
        <dbReference type="EMBL" id="KXK64941.1"/>
    </source>
</evidence>
<dbReference type="CDD" id="cd02440">
    <property type="entry name" value="AdoMet_MTases"/>
    <property type="match status" value="1"/>
</dbReference>
<name>A0A136Q2Q5_9FIRM</name>
<dbReference type="AlphaFoldDB" id="A0A136Q2Q5"/>
<dbReference type="GO" id="GO:0160105">
    <property type="term" value="F:tRNA (adenine(22)-N1)-methyltransferase activity"/>
    <property type="evidence" value="ECO:0007669"/>
    <property type="project" value="InterPro"/>
</dbReference>
<accession>A0A136Q2Q5</accession>
<dbReference type="KEGG" id="cmiu:B1H56_04360"/>
<evidence type="ECO:0008006" key="3">
    <source>
        <dbReference type="Google" id="ProtNLM"/>
    </source>
</evidence>
<proteinExistence type="predicted"/>
<sequence length="226" mass="25154">MEITPRMRAIIDLVGKTGTAADIGCDHGRISAAMMEEGCAKHVFACDISVRSLQKTKNMIAERNLAGITPLVSDGFTALQGKKVDCAVITGMGGLLIRDILAKGIAVAKKTGRLILGPQGNEYELRLFLYRNGFFIQDEAIVKDDEHYYQVLAVCPGETCLPNEIYLRFGYYPSVRKEALQKEFLQNKLREIEAIISAAARGRNTREYIAEKRKLKNQIVEVLKCL</sequence>
<organism evidence="1 2">
    <name type="scientific">Christensenella minuta</name>
    <dbReference type="NCBI Taxonomy" id="626937"/>
    <lineage>
        <taxon>Bacteria</taxon>
        <taxon>Bacillati</taxon>
        <taxon>Bacillota</taxon>
        <taxon>Clostridia</taxon>
        <taxon>Christensenellales</taxon>
        <taxon>Christensenellaceae</taxon>
        <taxon>Christensenella</taxon>
    </lineage>
</organism>
<dbReference type="OrthoDB" id="5881184at2"/>
<dbReference type="RefSeq" id="WP_066651109.1">
    <property type="nucleotide sequence ID" value="NZ_CABMOF010000001.1"/>
</dbReference>
<dbReference type="InterPro" id="IPR029063">
    <property type="entry name" value="SAM-dependent_MTases_sf"/>
</dbReference>